<dbReference type="AlphaFoldDB" id="A0A9J6QP38"/>
<feature type="compositionally biased region" description="Basic residues" evidence="1">
    <location>
        <begin position="172"/>
        <end position="190"/>
    </location>
</feature>
<dbReference type="PANTHER" id="PTHR34989">
    <property type="entry name" value="PROTEIN HDED"/>
    <property type="match status" value="1"/>
</dbReference>
<reference evidence="3" key="1">
    <citation type="submission" date="2022-09" db="EMBL/GenBank/DDBJ databases">
        <title>Culturomic study of gut microbiota in children with autism spectrum disorder.</title>
        <authorList>
            <person name="Efimov B.A."/>
            <person name="Chaplin A.V."/>
            <person name="Sokolova S.R."/>
            <person name="Pikina A.P."/>
            <person name="Korzhanova M."/>
            <person name="Belova V."/>
            <person name="Korostin D."/>
        </authorList>
    </citation>
    <scope>NUCLEOTIDE SEQUENCE</scope>
    <source>
        <strain evidence="3">ASD5510</strain>
    </source>
</reference>
<feature type="region of interest" description="Disordered" evidence="1">
    <location>
        <begin position="172"/>
        <end position="213"/>
    </location>
</feature>
<name>A0A9J6QP38_9FIRM</name>
<keyword evidence="2" id="KW-0472">Membrane</keyword>
<protein>
    <submittedName>
        <fullName evidence="3">HdeD family acid-resistance protein</fullName>
    </submittedName>
</protein>
<comment type="caution">
    <text evidence="3">The sequence shown here is derived from an EMBL/GenBank/DDBJ whole genome shotgun (WGS) entry which is preliminary data.</text>
</comment>
<dbReference type="GO" id="GO:0005886">
    <property type="term" value="C:plasma membrane"/>
    <property type="evidence" value="ECO:0007669"/>
    <property type="project" value="TreeGrafter"/>
</dbReference>
<dbReference type="InterPro" id="IPR005325">
    <property type="entry name" value="DUF308_memb"/>
</dbReference>
<feature type="compositionally biased region" description="Basic and acidic residues" evidence="1">
    <location>
        <begin position="309"/>
        <end position="325"/>
    </location>
</feature>
<dbReference type="PANTHER" id="PTHR34989:SF1">
    <property type="entry name" value="PROTEIN HDED"/>
    <property type="match status" value="1"/>
</dbReference>
<dbReference type="Pfam" id="PF03729">
    <property type="entry name" value="DUF308"/>
    <property type="match status" value="2"/>
</dbReference>
<organism evidence="3 4">
    <name type="scientific">Hominibacterium faecale</name>
    <dbReference type="NCBI Taxonomy" id="2839743"/>
    <lineage>
        <taxon>Bacteria</taxon>
        <taxon>Bacillati</taxon>
        <taxon>Bacillota</taxon>
        <taxon>Clostridia</taxon>
        <taxon>Peptostreptococcales</taxon>
        <taxon>Anaerovoracaceae</taxon>
        <taxon>Hominibacterium</taxon>
    </lineage>
</organism>
<dbReference type="InterPro" id="IPR052712">
    <property type="entry name" value="Acid_resist_chaperone_HdeD"/>
</dbReference>
<dbReference type="EMBL" id="JAOSHN010000002">
    <property type="protein sequence ID" value="MCU7377730.1"/>
    <property type="molecule type" value="Genomic_DNA"/>
</dbReference>
<dbReference type="RefSeq" id="WP_253019604.1">
    <property type="nucleotide sequence ID" value="NZ_JAJAGH010000003.1"/>
</dbReference>
<keyword evidence="2" id="KW-1133">Transmembrane helix</keyword>
<feature type="transmembrane region" description="Helical" evidence="2">
    <location>
        <begin position="117"/>
        <end position="138"/>
    </location>
</feature>
<sequence>MRVLTIISGILLVLTGVFCFANPGETFLSLAFVLGLIMVINSIIQGIAYCWGRSGQNDNNGWILTEAIITFILGILVLSNQIAADVAIPMVFGMWAMFSGVLRVVTATMIDRAHKKLNFAWTLITGVLCALGGIYAFLNPIIAGLAIAVLLGIMFMLQGISTLELGIHMPHEKKVKKPKTKKDKRAKKKQQAKEAAEVIDDYSNKSDEPDSPVKAGEFSVQQIAEENSTPAAEPVQEMAQPAMTSGVEPTEKKAAEPDTAVSQEKENADNAPVDPVQEEEDRIAAAIRQAEEAQIAAALKKAASIKNSADVKDDDRPDFSNIFKD</sequence>
<feature type="transmembrane region" description="Helical" evidence="2">
    <location>
        <begin position="63"/>
        <end position="80"/>
    </location>
</feature>
<feature type="region of interest" description="Disordered" evidence="1">
    <location>
        <begin position="302"/>
        <end position="325"/>
    </location>
</feature>
<accession>A0A9J6QP38</accession>
<proteinExistence type="predicted"/>
<dbReference type="Proteomes" id="UP001065549">
    <property type="component" value="Unassembled WGS sequence"/>
</dbReference>
<evidence type="ECO:0000256" key="1">
    <source>
        <dbReference type="SAM" id="MobiDB-lite"/>
    </source>
</evidence>
<feature type="transmembrane region" description="Helical" evidence="2">
    <location>
        <begin position="86"/>
        <end position="105"/>
    </location>
</feature>
<feature type="compositionally biased region" description="Basic and acidic residues" evidence="1">
    <location>
        <begin position="191"/>
        <end position="208"/>
    </location>
</feature>
<feature type="transmembrane region" description="Helical" evidence="2">
    <location>
        <begin position="144"/>
        <end position="167"/>
    </location>
</feature>
<evidence type="ECO:0000313" key="4">
    <source>
        <dbReference type="Proteomes" id="UP001065549"/>
    </source>
</evidence>
<keyword evidence="2" id="KW-0812">Transmembrane</keyword>
<feature type="region of interest" description="Disordered" evidence="1">
    <location>
        <begin position="227"/>
        <end position="280"/>
    </location>
</feature>
<evidence type="ECO:0000313" key="3">
    <source>
        <dbReference type="EMBL" id="MCU7377730.1"/>
    </source>
</evidence>
<evidence type="ECO:0000256" key="2">
    <source>
        <dbReference type="SAM" id="Phobius"/>
    </source>
</evidence>
<feature type="transmembrane region" description="Helical" evidence="2">
    <location>
        <begin position="29"/>
        <end position="51"/>
    </location>
</feature>
<keyword evidence="4" id="KW-1185">Reference proteome</keyword>
<gene>
    <name evidence="3" type="ORF">OBO34_05095</name>
</gene>